<dbReference type="EMBL" id="JAODUP010000005">
    <property type="protein sequence ID" value="KAK2170023.1"/>
    <property type="molecule type" value="Genomic_DNA"/>
</dbReference>
<evidence type="ECO:0000313" key="2">
    <source>
        <dbReference type="Proteomes" id="UP001208570"/>
    </source>
</evidence>
<gene>
    <name evidence="1" type="ORF">LSH36_5g18006</name>
</gene>
<comment type="caution">
    <text evidence="1">The sequence shown here is derived from an EMBL/GenBank/DDBJ whole genome shotgun (WGS) entry which is preliminary data.</text>
</comment>
<protein>
    <submittedName>
        <fullName evidence="1">Uncharacterized protein</fullName>
    </submittedName>
</protein>
<keyword evidence="2" id="KW-1185">Reference proteome</keyword>
<organism evidence="1 2">
    <name type="scientific">Paralvinella palmiformis</name>
    <dbReference type="NCBI Taxonomy" id="53620"/>
    <lineage>
        <taxon>Eukaryota</taxon>
        <taxon>Metazoa</taxon>
        <taxon>Spiralia</taxon>
        <taxon>Lophotrochozoa</taxon>
        <taxon>Annelida</taxon>
        <taxon>Polychaeta</taxon>
        <taxon>Sedentaria</taxon>
        <taxon>Canalipalpata</taxon>
        <taxon>Terebellida</taxon>
        <taxon>Terebelliformia</taxon>
        <taxon>Alvinellidae</taxon>
        <taxon>Paralvinella</taxon>
    </lineage>
</organism>
<accession>A0AAD9KGD0</accession>
<sequence length="44" mass="5343">MRMSVSPDMCYRWGCLCRQICDMCYRWGCLCRQICDVRVARYVL</sequence>
<evidence type="ECO:0000313" key="1">
    <source>
        <dbReference type="EMBL" id="KAK2170023.1"/>
    </source>
</evidence>
<name>A0AAD9KGD0_9ANNE</name>
<dbReference type="AlphaFoldDB" id="A0AAD9KGD0"/>
<proteinExistence type="predicted"/>
<reference evidence="1" key="1">
    <citation type="journal article" date="2023" name="Mol. Biol. Evol.">
        <title>Third-Generation Sequencing Reveals the Adaptive Role of the Epigenome in Three Deep-Sea Polychaetes.</title>
        <authorList>
            <person name="Perez M."/>
            <person name="Aroh O."/>
            <person name="Sun Y."/>
            <person name="Lan Y."/>
            <person name="Juniper S.K."/>
            <person name="Young C.R."/>
            <person name="Angers B."/>
            <person name="Qian P.Y."/>
        </authorList>
    </citation>
    <scope>NUCLEOTIDE SEQUENCE</scope>
    <source>
        <strain evidence="1">P08H-3</strain>
    </source>
</reference>
<dbReference type="Proteomes" id="UP001208570">
    <property type="component" value="Unassembled WGS sequence"/>
</dbReference>